<dbReference type="EMBL" id="UYYF01000002">
    <property type="protein sequence ID" value="VDM94843.1"/>
    <property type="molecule type" value="Genomic_DNA"/>
</dbReference>
<protein>
    <submittedName>
        <fullName evidence="3">PDEase domain-containing protein</fullName>
    </submittedName>
</protein>
<keyword evidence="2" id="KW-1185">Reference proteome</keyword>
<accession>A0A0N5CJ42</accession>
<evidence type="ECO:0000313" key="2">
    <source>
        <dbReference type="Proteomes" id="UP000276776"/>
    </source>
</evidence>
<dbReference type="AlphaFoldDB" id="A0A0N5CJ42"/>
<dbReference type="Proteomes" id="UP000276776">
    <property type="component" value="Unassembled WGS sequence"/>
</dbReference>
<reference evidence="3" key="1">
    <citation type="submission" date="2017-02" db="UniProtKB">
        <authorList>
            <consortium name="WormBaseParasite"/>
        </authorList>
    </citation>
    <scope>IDENTIFICATION</scope>
</reference>
<gene>
    <name evidence="1" type="ORF">TCLT_LOCUS31</name>
</gene>
<proteinExistence type="predicted"/>
<name>A0A0N5CJ42_THECL</name>
<evidence type="ECO:0000313" key="1">
    <source>
        <dbReference type="EMBL" id="VDM94843.1"/>
    </source>
</evidence>
<dbReference type="WBParaSite" id="TCLT_0000003001-mRNA-1">
    <property type="protein sequence ID" value="TCLT_0000003001-mRNA-1"/>
    <property type="gene ID" value="TCLT_0000003001"/>
</dbReference>
<sequence>MRLKSSVTDMREQCTSVSKPDTSRVIRLETLTHRIKVPQSIWMRGVLEMDRFEGMALVSFTVLCERAGTVEPGGLKRAWEAIIQNWTKRQELYQGAVHHDIRQLLTNYEFHRQPPSLERLLYLPWDELKRVLHCVEQTSELMLLEVHNVLVESTSISIRRAIHQCGHDSEISPHKMKRDTVTRNIFGTEKGVKDLRNE</sequence>
<evidence type="ECO:0000313" key="3">
    <source>
        <dbReference type="WBParaSite" id="TCLT_0000003001-mRNA-1"/>
    </source>
</evidence>
<organism evidence="3">
    <name type="scientific">Thelazia callipaeda</name>
    <name type="common">Oriental eyeworm</name>
    <name type="synonym">Parasitic nematode</name>
    <dbReference type="NCBI Taxonomy" id="103827"/>
    <lineage>
        <taxon>Eukaryota</taxon>
        <taxon>Metazoa</taxon>
        <taxon>Ecdysozoa</taxon>
        <taxon>Nematoda</taxon>
        <taxon>Chromadorea</taxon>
        <taxon>Rhabditida</taxon>
        <taxon>Spirurina</taxon>
        <taxon>Spiruromorpha</taxon>
        <taxon>Thelazioidea</taxon>
        <taxon>Thelaziidae</taxon>
        <taxon>Thelazia</taxon>
    </lineage>
</organism>
<reference evidence="1 2" key="2">
    <citation type="submission" date="2018-11" db="EMBL/GenBank/DDBJ databases">
        <authorList>
            <consortium name="Pathogen Informatics"/>
        </authorList>
    </citation>
    <scope>NUCLEOTIDE SEQUENCE [LARGE SCALE GENOMIC DNA]</scope>
</reference>